<dbReference type="Gene3D" id="3.60.40.10">
    <property type="entry name" value="PPM-type phosphatase domain"/>
    <property type="match status" value="1"/>
</dbReference>
<name>A0A0D3J0I0_EMIH1</name>
<protein>
    <recommendedName>
        <fullName evidence="3">PPM-type phosphatase domain-containing protein</fullName>
    </recommendedName>
</protein>
<dbReference type="KEGG" id="ehx:EMIHUDRAFT_256036"/>
<evidence type="ECO:0000313" key="2">
    <source>
        <dbReference type="Proteomes" id="UP000013827"/>
    </source>
</evidence>
<dbReference type="InterPro" id="IPR036457">
    <property type="entry name" value="PPM-type-like_dom_sf"/>
</dbReference>
<evidence type="ECO:0008006" key="3">
    <source>
        <dbReference type="Google" id="ProtNLM"/>
    </source>
</evidence>
<dbReference type="GeneID" id="17263165"/>
<dbReference type="RefSeq" id="XP_005769444.1">
    <property type="nucleotide sequence ID" value="XM_005769387.1"/>
</dbReference>
<dbReference type="HOGENOM" id="CLU_2502650_0_0_1"/>
<dbReference type="AlphaFoldDB" id="A0A0D3J0I0"/>
<dbReference type="EnsemblProtists" id="EOD17015">
    <property type="protein sequence ID" value="EOD17015"/>
    <property type="gene ID" value="EMIHUDRAFT_256036"/>
</dbReference>
<dbReference type="Proteomes" id="UP000013827">
    <property type="component" value="Unassembled WGS sequence"/>
</dbReference>
<dbReference type="GO" id="GO:0043169">
    <property type="term" value="F:cation binding"/>
    <property type="evidence" value="ECO:0007669"/>
    <property type="project" value="InterPro"/>
</dbReference>
<reference evidence="2" key="1">
    <citation type="journal article" date="2013" name="Nature">
        <title>Pan genome of the phytoplankton Emiliania underpins its global distribution.</title>
        <authorList>
            <person name="Read B.A."/>
            <person name="Kegel J."/>
            <person name="Klute M.J."/>
            <person name="Kuo A."/>
            <person name="Lefebvre S.C."/>
            <person name="Maumus F."/>
            <person name="Mayer C."/>
            <person name="Miller J."/>
            <person name="Monier A."/>
            <person name="Salamov A."/>
            <person name="Young J."/>
            <person name="Aguilar M."/>
            <person name="Claverie J.M."/>
            <person name="Frickenhaus S."/>
            <person name="Gonzalez K."/>
            <person name="Herman E.K."/>
            <person name="Lin Y.C."/>
            <person name="Napier J."/>
            <person name="Ogata H."/>
            <person name="Sarno A.F."/>
            <person name="Shmutz J."/>
            <person name="Schroeder D."/>
            <person name="de Vargas C."/>
            <person name="Verret F."/>
            <person name="von Dassow P."/>
            <person name="Valentin K."/>
            <person name="Van de Peer Y."/>
            <person name="Wheeler G."/>
            <person name="Dacks J.B."/>
            <person name="Delwiche C.F."/>
            <person name="Dyhrman S.T."/>
            <person name="Glockner G."/>
            <person name="John U."/>
            <person name="Richards T."/>
            <person name="Worden A.Z."/>
            <person name="Zhang X."/>
            <person name="Grigoriev I.V."/>
            <person name="Allen A.E."/>
            <person name="Bidle K."/>
            <person name="Borodovsky M."/>
            <person name="Bowler C."/>
            <person name="Brownlee C."/>
            <person name="Cock J.M."/>
            <person name="Elias M."/>
            <person name="Gladyshev V.N."/>
            <person name="Groth M."/>
            <person name="Guda C."/>
            <person name="Hadaegh A."/>
            <person name="Iglesias-Rodriguez M.D."/>
            <person name="Jenkins J."/>
            <person name="Jones B.M."/>
            <person name="Lawson T."/>
            <person name="Leese F."/>
            <person name="Lindquist E."/>
            <person name="Lobanov A."/>
            <person name="Lomsadze A."/>
            <person name="Malik S.B."/>
            <person name="Marsh M.E."/>
            <person name="Mackinder L."/>
            <person name="Mock T."/>
            <person name="Mueller-Roeber B."/>
            <person name="Pagarete A."/>
            <person name="Parker M."/>
            <person name="Probert I."/>
            <person name="Quesneville H."/>
            <person name="Raines C."/>
            <person name="Rensing S.A."/>
            <person name="Riano-Pachon D.M."/>
            <person name="Richier S."/>
            <person name="Rokitta S."/>
            <person name="Shiraiwa Y."/>
            <person name="Soanes D.M."/>
            <person name="van der Giezen M."/>
            <person name="Wahlund T.M."/>
            <person name="Williams B."/>
            <person name="Wilson W."/>
            <person name="Wolfe G."/>
            <person name="Wurch L.L."/>
        </authorList>
    </citation>
    <scope>NUCLEOTIDE SEQUENCE</scope>
</reference>
<evidence type="ECO:0000313" key="1">
    <source>
        <dbReference type="EnsemblProtists" id="EOD17015"/>
    </source>
</evidence>
<dbReference type="PROSITE" id="PS01032">
    <property type="entry name" value="PPM_1"/>
    <property type="match status" value="1"/>
</dbReference>
<sequence>MPVLPRRLEATKQTEAAWHTSEERRRVVMAWAHSGMQGWRPTMEDDTVAECLDPSGGTFVFAVFDGHGGDYCSRTAAGAAARGRRL</sequence>
<reference evidence="1" key="2">
    <citation type="submission" date="2024-10" db="UniProtKB">
        <authorList>
            <consortium name="EnsemblProtists"/>
        </authorList>
    </citation>
    <scope>IDENTIFICATION</scope>
</reference>
<dbReference type="SUPFAM" id="SSF81606">
    <property type="entry name" value="PP2C-like"/>
    <property type="match status" value="1"/>
</dbReference>
<dbReference type="InterPro" id="IPR000222">
    <property type="entry name" value="PP2C_BS"/>
</dbReference>
<keyword evidence="2" id="KW-1185">Reference proteome</keyword>
<dbReference type="PaxDb" id="2903-EOD17015"/>
<proteinExistence type="predicted"/>
<accession>A0A0D3J0I0</accession>
<organism evidence="1 2">
    <name type="scientific">Emiliania huxleyi (strain CCMP1516)</name>
    <dbReference type="NCBI Taxonomy" id="280463"/>
    <lineage>
        <taxon>Eukaryota</taxon>
        <taxon>Haptista</taxon>
        <taxon>Haptophyta</taxon>
        <taxon>Prymnesiophyceae</taxon>
        <taxon>Isochrysidales</taxon>
        <taxon>Noelaerhabdaceae</taxon>
        <taxon>Emiliania</taxon>
    </lineage>
</organism>